<accession>A0ABW1IX28</accession>
<dbReference type="Gene3D" id="1.10.30.50">
    <property type="match status" value="1"/>
</dbReference>
<dbReference type="GO" id="GO:0004519">
    <property type="term" value="F:endonuclease activity"/>
    <property type="evidence" value="ECO:0007669"/>
    <property type="project" value="UniProtKB-KW"/>
</dbReference>
<gene>
    <name evidence="2" type="ORF">ACFQE5_01780</name>
</gene>
<dbReference type="InterPro" id="IPR003615">
    <property type="entry name" value="HNH_nuc"/>
</dbReference>
<protein>
    <submittedName>
        <fullName evidence="2">HNH endonuclease signature motif containing protein</fullName>
    </submittedName>
</protein>
<dbReference type="Pfam" id="PF01844">
    <property type="entry name" value="HNH"/>
    <property type="match status" value="1"/>
</dbReference>
<keyword evidence="3" id="KW-1185">Reference proteome</keyword>
<name>A0ABW1IX28_9PSEU</name>
<evidence type="ECO:0000313" key="3">
    <source>
        <dbReference type="Proteomes" id="UP001596302"/>
    </source>
</evidence>
<dbReference type="SMART" id="SM00507">
    <property type="entry name" value="HNHc"/>
    <property type="match status" value="1"/>
</dbReference>
<keyword evidence="2" id="KW-0255">Endonuclease</keyword>
<keyword evidence="2" id="KW-0378">Hydrolase</keyword>
<proteinExistence type="predicted"/>
<keyword evidence="2" id="KW-0540">Nuclease</keyword>
<dbReference type="Proteomes" id="UP001596302">
    <property type="component" value="Unassembled WGS sequence"/>
</dbReference>
<dbReference type="EMBL" id="JBHSQW010000002">
    <property type="protein sequence ID" value="MFC5992937.1"/>
    <property type="molecule type" value="Genomic_DNA"/>
</dbReference>
<dbReference type="CDD" id="cd00085">
    <property type="entry name" value="HNHc"/>
    <property type="match status" value="1"/>
</dbReference>
<dbReference type="InterPro" id="IPR002711">
    <property type="entry name" value="HNH"/>
</dbReference>
<comment type="caution">
    <text evidence="2">The sequence shown here is derived from an EMBL/GenBank/DDBJ whole genome shotgun (WGS) entry which is preliminary data.</text>
</comment>
<dbReference type="RefSeq" id="WP_379581998.1">
    <property type="nucleotide sequence ID" value="NZ_JBHSQW010000002.1"/>
</dbReference>
<evidence type="ECO:0000259" key="1">
    <source>
        <dbReference type="SMART" id="SM00507"/>
    </source>
</evidence>
<feature type="domain" description="HNH nuclease" evidence="1">
    <location>
        <begin position="45"/>
        <end position="95"/>
    </location>
</feature>
<sequence>MPRRPPRACPRCGAAHNGRCETCTPQPWQRKPSSWSTGSTRRWRRLRAAHLATEPLCRVCGALGTDVDHIEPLSIDPTRRYDPTNLQTLCATHHDEKTRRESAAARARAR</sequence>
<organism evidence="2 3">
    <name type="scientific">Pseudonocardia hispaniensis</name>
    <dbReference type="NCBI Taxonomy" id="904933"/>
    <lineage>
        <taxon>Bacteria</taxon>
        <taxon>Bacillati</taxon>
        <taxon>Actinomycetota</taxon>
        <taxon>Actinomycetes</taxon>
        <taxon>Pseudonocardiales</taxon>
        <taxon>Pseudonocardiaceae</taxon>
        <taxon>Pseudonocardia</taxon>
    </lineage>
</organism>
<reference evidence="3" key="1">
    <citation type="journal article" date="2019" name="Int. J. Syst. Evol. Microbiol.">
        <title>The Global Catalogue of Microorganisms (GCM) 10K type strain sequencing project: providing services to taxonomists for standard genome sequencing and annotation.</title>
        <authorList>
            <consortium name="The Broad Institute Genomics Platform"/>
            <consortium name="The Broad Institute Genome Sequencing Center for Infectious Disease"/>
            <person name="Wu L."/>
            <person name="Ma J."/>
        </authorList>
    </citation>
    <scope>NUCLEOTIDE SEQUENCE [LARGE SCALE GENOMIC DNA]</scope>
    <source>
        <strain evidence="3">CCM 8391</strain>
    </source>
</reference>
<evidence type="ECO:0000313" key="2">
    <source>
        <dbReference type="EMBL" id="MFC5992937.1"/>
    </source>
</evidence>